<evidence type="ECO:0000313" key="3">
    <source>
        <dbReference type="Proteomes" id="UP001188597"/>
    </source>
</evidence>
<protein>
    <submittedName>
        <fullName evidence="2">Uncharacterized protein</fullName>
    </submittedName>
</protein>
<organism evidence="2 3">
    <name type="scientific">Escallonia herrerae</name>
    <dbReference type="NCBI Taxonomy" id="1293975"/>
    <lineage>
        <taxon>Eukaryota</taxon>
        <taxon>Viridiplantae</taxon>
        <taxon>Streptophyta</taxon>
        <taxon>Embryophyta</taxon>
        <taxon>Tracheophyta</taxon>
        <taxon>Spermatophyta</taxon>
        <taxon>Magnoliopsida</taxon>
        <taxon>eudicotyledons</taxon>
        <taxon>Gunneridae</taxon>
        <taxon>Pentapetalae</taxon>
        <taxon>asterids</taxon>
        <taxon>campanulids</taxon>
        <taxon>Escalloniales</taxon>
        <taxon>Escalloniaceae</taxon>
        <taxon>Escallonia</taxon>
    </lineage>
</organism>
<dbReference type="AlphaFoldDB" id="A0AA89BLD7"/>
<name>A0AA89BLD7_9ASTE</name>
<comment type="caution">
    <text evidence="2">The sequence shown here is derived from an EMBL/GenBank/DDBJ whole genome shotgun (WGS) entry which is preliminary data.</text>
</comment>
<dbReference type="EMBL" id="JAVXUP010000164">
    <property type="protein sequence ID" value="KAK3035881.1"/>
    <property type="molecule type" value="Genomic_DNA"/>
</dbReference>
<feature type="compositionally biased region" description="Polar residues" evidence="1">
    <location>
        <begin position="170"/>
        <end position="184"/>
    </location>
</feature>
<dbReference type="Proteomes" id="UP001188597">
    <property type="component" value="Unassembled WGS sequence"/>
</dbReference>
<sequence>MESSKDDDVELIQLAIKQLMEQQSAIKGSSPNDSFVAADSDEDDHRLLLTSLLSQLEALRADGQLQQPEPSAYVAEAPPIAVGTVGRKSETINEAEGASSGSRKEEEIVKELRNVKRQNLITHCLLSVMIVLTVTWQLSEVSLILKVKDGISHPFRSFGNMVTGMLKGPNANNQEGEKQSSTPSMPIESSAPPGLKIPELPRMELPVFDVNNNEV</sequence>
<accession>A0AA89BLD7</accession>
<proteinExistence type="predicted"/>
<reference evidence="2" key="1">
    <citation type="submission" date="2022-12" db="EMBL/GenBank/DDBJ databases">
        <title>Draft genome assemblies for two species of Escallonia (Escalloniales).</title>
        <authorList>
            <person name="Chanderbali A."/>
            <person name="Dervinis C."/>
            <person name="Anghel I."/>
            <person name="Soltis D."/>
            <person name="Soltis P."/>
            <person name="Zapata F."/>
        </authorList>
    </citation>
    <scope>NUCLEOTIDE SEQUENCE</scope>
    <source>
        <strain evidence="2">UCBG64.0493</strain>
        <tissue evidence="2">Leaf</tissue>
    </source>
</reference>
<evidence type="ECO:0000256" key="1">
    <source>
        <dbReference type="SAM" id="MobiDB-lite"/>
    </source>
</evidence>
<dbReference type="PANTHER" id="PTHR35280">
    <property type="entry name" value="F17L21.9"/>
    <property type="match status" value="1"/>
</dbReference>
<gene>
    <name evidence="2" type="ORF">RJ639_033018</name>
</gene>
<keyword evidence="3" id="KW-1185">Reference proteome</keyword>
<dbReference type="PANTHER" id="PTHR35280:SF1">
    <property type="entry name" value="F17L21.9"/>
    <property type="match status" value="1"/>
</dbReference>
<feature type="region of interest" description="Disordered" evidence="1">
    <location>
        <begin position="166"/>
        <end position="198"/>
    </location>
</feature>
<evidence type="ECO:0000313" key="2">
    <source>
        <dbReference type="EMBL" id="KAK3035881.1"/>
    </source>
</evidence>